<dbReference type="PANTHER" id="PTHR42718:SF46">
    <property type="entry name" value="BLR6921 PROTEIN"/>
    <property type="match status" value="1"/>
</dbReference>
<sequence length="474" mass="51029">MQNSHQHIGTISDKKRLKNKGIHTLCISTLMCSLALSSVNIALPELAYSLQTNFLDVQWVIIAFMFSLTCTLVIAGSLSDIYGRKKLFLIGILIFTLACSVAPLVQSLWALVVMRLGQGIGSGILLTSSMALAADIVSKNKLNSIIALLASVSAVGTGLGPIMGGVIIEYAGWQPVFLANIPLGIGLYIYASKYLPSNVPKAKKHFSDFTGACLLLITLLTYTLAITLTSQGFNLLNCLLLIISFVTLQLFLAHQKRSYTAMINVALINTPSFLLCMFSSFIVSIFVMASLVIGPFYLIYTLNLSAATAGLVMAVSPSVVASMSFILSQSLVYLSLRARVLSGLSILLLGALCMAHLKVEYGVVGYILCLTVTALGYALFLSANNTLAMQHANSKNRGAASGTLNLARNLGLLSGTSIMSRLFTVESQAVNFYTTQYQTIEASLHITYLVGAALLLIVIIVQLKYLFYKKSHSL</sequence>
<evidence type="ECO:0000256" key="4">
    <source>
        <dbReference type="ARBA" id="ARBA00022692"/>
    </source>
</evidence>
<accession>A0ABM9GFN7</accession>
<feature type="domain" description="Major facilitator superfamily (MFS) profile" evidence="8">
    <location>
        <begin position="21"/>
        <end position="470"/>
    </location>
</feature>
<feature type="transmembrane region" description="Helical" evidence="7">
    <location>
        <begin position="173"/>
        <end position="191"/>
    </location>
</feature>
<dbReference type="PANTHER" id="PTHR42718">
    <property type="entry name" value="MAJOR FACILITATOR SUPERFAMILY MULTIDRUG TRANSPORTER MFSC"/>
    <property type="match status" value="1"/>
</dbReference>
<proteinExistence type="predicted"/>
<keyword evidence="6 7" id="KW-0472">Membrane</keyword>
<dbReference type="CDD" id="cd17321">
    <property type="entry name" value="MFS_MMR_MDR_like"/>
    <property type="match status" value="1"/>
</dbReference>
<keyword evidence="3" id="KW-1003">Cell membrane</keyword>
<reference evidence="9 10" key="1">
    <citation type="submission" date="2022-07" db="EMBL/GenBank/DDBJ databases">
        <authorList>
            <person name="Criscuolo A."/>
        </authorList>
    </citation>
    <scope>NUCLEOTIDE SEQUENCE [LARGE SCALE GENOMIC DNA]</scope>
    <source>
        <strain evidence="10">CIP 111951</strain>
    </source>
</reference>
<dbReference type="RefSeq" id="WP_261592082.1">
    <property type="nucleotide sequence ID" value="NZ_CAMAPD010000003.1"/>
</dbReference>
<protein>
    <submittedName>
        <fullName evidence="9">Riboflavin transporter RibZ</fullName>
    </submittedName>
</protein>
<feature type="transmembrane region" description="Helical" evidence="7">
    <location>
        <begin position="234"/>
        <end position="252"/>
    </location>
</feature>
<evidence type="ECO:0000313" key="10">
    <source>
        <dbReference type="Proteomes" id="UP001152485"/>
    </source>
</evidence>
<feature type="transmembrane region" description="Helical" evidence="7">
    <location>
        <begin position="363"/>
        <end position="385"/>
    </location>
</feature>
<dbReference type="Proteomes" id="UP001152485">
    <property type="component" value="Unassembled WGS sequence"/>
</dbReference>
<dbReference type="Gene3D" id="1.20.1720.10">
    <property type="entry name" value="Multidrug resistance protein D"/>
    <property type="match status" value="1"/>
</dbReference>
<feature type="transmembrane region" description="Helical" evidence="7">
    <location>
        <begin position="340"/>
        <end position="357"/>
    </location>
</feature>
<organism evidence="9 10">
    <name type="scientific">Pseudoalteromonas holothuriae</name>
    <dbReference type="NCBI Taxonomy" id="2963714"/>
    <lineage>
        <taxon>Bacteria</taxon>
        <taxon>Pseudomonadati</taxon>
        <taxon>Pseudomonadota</taxon>
        <taxon>Gammaproteobacteria</taxon>
        <taxon>Alteromonadales</taxon>
        <taxon>Pseudoalteromonadaceae</taxon>
        <taxon>Pseudoalteromonas</taxon>
    </lineage>
</organism>
<evidence type="ECO:0000256" key="6">
    <source>
        <dbReference type="ARBA" id="ARBA00023136"/>
    </source>
</evidence>
<feature type="transmembrane region" description="Helical" evidence="7">
    <location>
        <begin position="273"/>
        <end position="300"/>
    </location>
</feature>
<keyword evidence="4 7" id="KW-0812">Transmembrane</keyword>
<feature type="transmembrane region" description="Helical" evidence="7">
    <location>
        <begin position="116"/>
        <end position="134"/>
    </location>
</feature>
<dbReference type="InterPro" id="IPR020846">
    <property type="entry name" value="MFS_dom"/>
</dbReference>
<evidence type="ECO:0000256" key="3">
    <source>
        <dbReference type="ARBA" id="ARBA00022475"/>
    </source>
</evidence>
<feature type="transmembrane region" description="Helical" evidence="7">
    <location>
        <begin position="146"/>
        <end position="167"/>
    </location>
</feature>
<gene>
    <name evidence="9" type="primary">ribZ</name>
    <name evidence="9" type="ORF">PSECIP111951_00896</name>
</gene>
<feature type="transmembrane region" description="Helical" evidence="7">
    <location>
        <begin position="306"/>
        <end position="328"/>
    </location>
</feature>
<feature type="transmembrane region" description="Helical" evidence="7">
    <location>
        <begin position="445"/>
        <end position="467"/>
    </location>
</feature>
<evidence type="ECO:0000256" key="5">
    <source>
        <dbReference type="ARBA" id="ARBA00022989"/>
    </source>
</evidence>
<keyword evidence="2" id="KW-0813">Transport</keyword>
<dbReference type="InterPro" id="IPR036259">
    <property type="entry name" value="MFS_trans_sf"/>
</dbReference>
<dbReference type="EMBL" id="CAMAPD010000003">
    <property type="protein sequence ID" value="CAH9053798.1"/>
    <property type="molecule type" value="Genomic_DNA"/>
</dbReference>
<evidence type="ECO:0000256" key="7">
    <source>
        <dbReference type="SAM" id="Phobius"/>
    </source>
</evidence>
<evidence type="ECO:0000256" key="2">
    <source>
        <dbReference type="ARBA" id="ARBA00022448"/>
    </source>
</evidence>
<feature type="transmembrane region" description="Helical" evidence="7">
    <location>
        <begin position="21"/>
        <end position="43"/>
    </location>
</feature>
<evidence type="ECO:0000259" key="8">
    <source>
        <dbReference type="PROSITE" id="PS50850"/>
    </source>
</evidence>
<dbReference type="PROSITE" id="PS50850">
    <property type="entry name" value="MFS"/>
    <property type="match status" value="1"/>
</dbReference>
<comment type="caution">
    <text evidence="9">The sequence shown here is derived from an EMBL/GenBank/DDBJ whole genome shotgun (WGS) entry which is preliminary data.</text>
</comment>
<feature type="transmembrane region" description="Helical" evidence="7">
    <location>
        <begin position="211"/>
        <end position="228"/>
    </location>
</feature>
<dbReference type="Gene3D" id="1.20.1250.20">
    <property type="entry name" value="MFS general substrate transporter like domains"/>
    <property type="match status" value="1"/>
</dbReference>
<dbReference type="InterPro" id="IPR011701">
    <property type="entry name" value="MFS"/>
</dbReference>
<feature type="transmembrane region" description="Helical" evidence="7">
    <location>
        <begin position="87"/>
        <end position="110"/>
    </location>
</feature>
<evidence type="ECO:0000256" key="1">
    <source>
        <dbReference type="ARBA" id="ARBA00004651"/>
    </source>
</evidence>
<dbReference type="Pfam" id="PF07690">
    <property type="entry name" value="MFS_1"/>
    <property type="match status" value="1"/>
</dbReference>
<comment type="subcellular location">
    <subcellularLocation>
        <location evidence="1">Cell membrane</location>
        <topology evidence="1">Multi-pass membrane protein</topology>
    </subcellularLocation>
</comment>
<evidence type="ECO:0000313" key="9">
    <source>
        <dbReference type="EMBL" id="CAH9053798.1"/>
    </source>
</evidence>
<name>A0ABM9GFN7_9GAMM</name>
<dbReference type="PRINTS" id="PR01036">
    <property type="entry name" value="TCRTETB"/>
</dbReference>
<dbReference type="SUPFAM" id="SSF103473">
    <property type="entry name" value="MFS general substrate transporter"/>
    <property type="match status" value="1"/>
</dbReference>
<keyword evidence="5 7" id="KW-1133">Transmembrane helix</keyword>
<feature type="transmembrane region" description="Helical" evidence="7">
    <location>
        <begin position="55"/>
        <end position="75"/>
    </location>
</feature>